<dbReference type="AlphaFoldDB" id="A0A450WUR9"/>
<evidence type="ECO:0000256" key="1">
    <source>
        <dbReference type="SAM" id="MobiDB-lite"/>
    </source>
</evidence>
<dbReference type="Pfam" id="PF18753">
    <property type="entry name" value="Nmad2"/>
    <property type="match status" value="1"/>
</dbReference>
<sequence length="108" mass="12532">MADGQWYQAESHHSYPGRPNPHNIRNDIQTDRVLIGEEFAYWGGSELVPKIPKKFRNYNGIDICAGRNHKNQFPDELVTEFIEWFRSLKQTGYQGKSLDWARLGAEPP</sequence>
<feature type="region of interest" description="Disordered" evidence="1">
    <location>
        <begin position="1"/>
        <end position="26"/>
    </location>
</feature>
<protein>
    <recommendedName>
        <fullName evidence="2">Nucleotide modification associated domain-containing protein</fullName>
    </recommendedName>
</protein>
<dbReference type="InterPro" id="IPR041180">
    <property type="entry name" value="Nmad2"/>
</dbReference>
<accession>A0A450WUR9</accession>
<feature type="domain" description="Nucleotide modification associated" evidence="2">
    <location>
        <begin position="3"/>
        <end position="101"/>
    </location>
</feature>
<evidence type="ECO:0000259" key="2">
    <source>
        <dbReference type="Pfam" id="PF18753"/>
    </source>
</evidence>
<reference evidence="3" key="1">
    <citation type="submission" date="2019-02" db="EMBL/GenBank/DDBJ databases">
        <authorList>
            <person name="Gruber-Vodicka R. H."/>
            <person name="Seah K. B. B."/>
        </authorList>
    </citation>
    <scope>NUCLEOTIDE SEQUENCE</scope>
    <source>
        <strain evidence="3">BECK_S313</strain>
    </source>
</reference>
<name>A0A450WUR9_9GAMM</name>
<dbReference type="EMBL" id="CAADFK010000226">
    <property type="protein sequence ID" value="VFK20816.1"/>
    <property type="molecule type" value="Genomic_DNA"/>
</dbReference>
<evidence type="ECO:0000313" key="3">
    <source>
        <dbReference type="EMBL" id="VFK20816.1"/>
    </source>
</evidence>
<organism evidence="3">
    <name type="scientific">Candidatus Kentrum sp. LPFa</name>
    <dbReference type="NCBI Taxonomy" id="2126335"/>
    <lineage>
        <taxon>Bacteria</taxon>
        <taxon>Pseudomonadati</taxon>
        <taxon>Pseudomonadota</taxon>
        <taxon>Gammaproteobacteria</taxon>
        <taxon>Candidatus Kentrum</taxon>
    </lineage>
</organism>
<proteinExistence type="predicted"/>
<gene>
    <name evidence="3" type="ORF">BECKLPF1236B_GA0070989_12265</name>
</gene>